<dbReference type="Pfam" id="PF19687">
    <property type="entry name" value="MARF1_LOTUS"/>
    <property type="match status" value="1"/>
</dbReference>
<dbReference type="PROSITE" id="PS51644">
    <property type="entry name" value="HTH_OST"/>
    <property type="match status" value="1"/>
</dbReference>
<feature type="domain" description="HTH OST-type" evidence="2">
    <location>
        <begin position="665"/>
        <end position="739"/>
    </location>
</feature>
<gene>
    <name evidence="3" type="ORF">P879_03736</name>
</gene>
<accession>A0A8T0DVZ2</accession>
<dbReference type="InterPro" id="IPR041966">
    <property type="entry name" value="LOTUS-like"/>
</dbReference>
<feature type="compositionally biased region" description="Polar residues" evidence="1">
    <location>
        <begin position="510"/>
        <end position="549"/>
    </location>
</feature>
<evidence type="ECO:0000313" key="4">
    <source>
        <dbReference type="Proteomes" id="UP000699462"/>
    </source>
</evidence>
<protein>
    <recommendedName>
        <fullName evidence="2">HTH OST-type domain-containing protein</fullName>
    </recommendedName>
</protein>
<dbReference type="Proteomes" id="UP000699462">
    <property type="component" value="Unassembled WGS sequence"/>
</dbReference>
<name>A0A8T0DVZ2_9TREM</name>
<dbReference type="InterPro" id="IPR012677">
    <property type="entry name" value="Nucleotide-bd_a/b_plait_sf"/>
</dbReference>
<comment type="caution">
    <text evidence="3">The sequence shown here is derived from an EMBL/GenBank/DDBJ whole genome shotgun (WGS) entry which is preliminary data.</text>
</comment>
<sequence length="780" mass="85743">MPLHEDQSDSMAINDLRSVSPSWQSYLESAGLSTKQPYSHVTSFPGSSSASVQQAARETFATTASGSMGYRKNLPNFDSDLEKGVPSQLDSMSFYNQAMFGVPDNALPSPMNANSPPTVSQATHCLTNPNANYVDPFSQSILSSAATSCYQSADYPYFTGLSVNGFNCSTDYSHNFSDLPLRTQSCVHSSNMLKCDEPASAYAYSTGLDSTQLGANSTASEQRNRYPNLLGRSARQQKSIYHPIGSLDGKTSNVLTTSGKNGVDLLVSNLDYNIGPKQWRKILFTQLQSTLKSVQSIVLQTQADGNNCAIIRVGSIEDARLAISHFHRRKIGYKRVQMNIIDPCGAYGIKGLKVEVISLLRSVSGNALPVCKFLDLFERRFRRNISISDLYKMRDVIEIKDQPGCQGCRLVTLNIRAMRLNKMEVTPITEPAVCPRHCSESSSTYAQATDCSVLPYVQIPLGLFRQQVFKILQDHGGSLPLLSFPTCYKAEFGELPTVSSQPSVDAAETFPSTSNHSGLNDNLSSHLLGQPGSSIDAHSNSELPNTNSTTEREDSNKFMRTTETSAECSAGAPLEHLLTCVPSVRILIEANGVRRIVYEPDQLADTSLIAGFIGQAQNVSGLEPLYSKRQSTDLLSPVVPTTCPSNPRAPTLGGTSIPSNVLQDQLHQFSREVVDLLKHQPGCQILLSKFIPSYHHHFGKQCRVADYGYSKLHELFEALPHVVHVMGSGHTRLLTLSHRVQLRRFTNELVKVLKSQSTKSCRLADYPALHRRIFRKARSL</sequence>
<evidence type="ECO:0000313" key="3">
    <source>
        <dbReference type="EMBL" id="KAF8570801.1"/>
    </source>
</evidence>
<proteinExistence type="predicted"/>
<dbReference type="InterPro" id="IPR025605">
    <property type="entry name" value="OST-HTH/LOTUS_dom"/>
</dbReference>
<dbReference type="InterPro" id="IPR045602">
    <property type="entry name" value="MARF1_LOTUS"/>
</dbReference>
<evidence type="ECO:0000256" key="1">
    <source>
        <dbReference type="SAM" id="MobiDB-lite"/>
    </source>
</evidence>
<dbReference type="Gene3D" id="3.30.70.330">
    <property type="match status" value="1"/>
</dbReference>
<dbReference type="EMBL" id="JTDF01000904">
    <property type="protein sequence ID" value="KAF8570801.1"/>
    <property type="molecule type" value="Genomic_DNA"/>
</dbReference>
<dbReference type="AlphaFoldDB" id="A0A8T0DVZ2"/>
<dbReference type="OrthoDB" id="549353at2759"/>
<dbReference type="Gene3D" id="3.30.420.610">
    <property type="entry name" value="LOTUS domain-like"/>
    <property type="match status" value="1"/>
</dbReference>
<reference evidence="3 4" key="1">
    <citation type="submission" date="2019-07" db="EMBL/GenBank/DDBJ databases">
        <title>Annotation for the trematode Paragonimus westermani.</title>
        <authorList>
            <person name="Choi Y.-J."/>
        </authorList>
    </citation>
    <scope>NUCLEOTIDE SEQUENCE [LARGE SCALE GENOMIC DNA]</scope>
    <source>
        <strain evidence="3">180907_Pwestermani</strain>
    </source>
</reference>
<feature type="region of interest" description="Disordered" evidence="1">
    <location>
        <begin position="503"/>
        <end position="566"/>
    </location>
</feature>
<dbReference type="Pfam" id="PF12872">
    <property type="entry name" value="OST-HTH"/>
    <property type="match status" value="1"/>
</dbReference>
<organism evidence="3 4">
    <name type="scientific">Paragonimus westermani</name>
    <dbReference type="NCBI Taxonomy" id="34504"/>
    <lineage>
        <taxon>Eukaryota</taxon>
        <taxon>Metazoa</taxon>
        <taxon>Spiralia</taxon>
        <taxon>Lophotrochozoa</taxon>
        <taxon>Platyhelminthes</taxon>
        <taxon>Trematoda</taxon>
        <taxon>Digenea</taxon>
        <taxon>Plagiorchiida</taxon>
        <taxon>Troglotremata</taxon>
        <taxon>Troglotrematidae</taxon>
        <taxon>Paragonimus</taxon>
    </lineage>
</organism>
<keyword evidence="4" id="KW-1185">Reference proteome</keyword>
<evidence type="ECO:0000259" key="2">
    <source>
        <dbReference type="PROSITE" id="PS51644"/>
    </source>
</evidence>